<evidence type="ECO:0000313" key="2">
    <source>
        <dbReference type="Proteomes" id="UP000736328"/>
    </source>
</evidence>
<reference evidence="1" key="1">
    <citation type="submission" date="2020-07" db="EMBL/GenBank/DDBJ databases">
        <title>Huge and variable diversity of episymbiotic CPR bacteria and DPANN archaea in groundwater ecosystems.</title>
        <authorList>
            <person name="He C.Y."/>
            <person name="Keren R."/>
            <person name="Whittaker M."/>
            <person name="Farag I.F."/>
            <person name="Doudna J."/>
            <person name="Cate J.H.D."/>
            <person name="Banfield J.F."/>
        </authorList>
    </citation>
    <scope>NUCLEOTIDE SEQUENCE</scope>
    <source>
        <strain evidence="1">NC_groundwater_1520_Pr4_B-0.1um_53_5</strain>
    </source>
</reference>
<protein>
    <submittedName>
        <fullName evidence="1">Uncharacterized protein</fullName>
    </submittedName>
</protein>
<dbReference type="EMBL" id="JACQXR010000104">
    <property type="protein sequence ID" value="MBI4727129.1"/>
    <property type="molecule type" value="Genomic_DNA"/>
</dbReference>
<gene>
    <name evidence="1" type="ORF">HY768_07905</name>
</gene>
<proteinExistence type="predicted"/>
<dbReference type="InterPro" id="IPR044036">
    <property type="entry name" value="DUF5752"/>
</dbReference>
<name>A0A933MJY7_UNCT6</name>
<evidence type="ECO:0000313" key="1">
    <source>
        <dbReference type="EMBL" id="MBI4727129.1"/>
    </source>
</evidence>
<dbReference type="AlphaFoldDB" id="A0A933MJY7"/>
<dbReference type="Proteomes" id="UP000736328">
    <property type="component" value="Unassembled WGS sequence"/>
</dbReference>
<organism evidence="1 2">
    <name type="scientific">candidate division TA06 bacterium</name>
    <dbReference type="NCBI Taxonomy" id="2250710"/>
    <lineage>
        <taxon>Bacteria</taxon>
        <taxon>Bacteria division TA06</taxon>
    </lineage>
</organism>
<accession>A0A933MJY7</accession>
<sequence length="285" mass="32397">MNYRITQPFLFMTSSSLVTVTGRRAADLKELLDGIKEVPGSSIYHHSHQAYREWQTFDRPPVHDFGYWAGEVLRERSLGEKLSTIDPTQHDDVRGFRDEMIRVIEKHLEGKPLLNRCPPGSEFSFCQSVSVISSTGIKAGDLGEFMAALGLVTNRSLYYHLFEARLRLHRADNDFSIWMREQLKKQELAEQISRLDIAVHSLDQIRARLFAILGQHQGISALELVRRVAQLPVDMVESLLTEILTLPVRTATRFWGKSPRTLAHALTKSIKHNRKGRRSNGSGPA</sequence>
<dbReference type="Pfam" id="PF19027">
    <property type="entry name" value="DUF5752"/>
    <property type="match status" value="1"/>
</dbReference>
<comment type="caution">
    <text evidence="1">The sequence shown here is derived from an EMBL/GenBank/DDBJ whole genome shotgun (WGS) entry which is preliminary data.</text>
</comment>